<dbReference type="PANTHER" id="PTHR30413:SF8">
    <property type="entry name" value="TRANSPORT PERMEASE PROTEIN"/>
    <property type="match status" value="1"/>
</dbReference>
<accession>A0A9D2F0Z2</accession>
<dbReference type="Proteomes" id="UP000824031">
    <property type="component" value="Unassembled WGS sequence"/>
</dbReference>
<feature type="transmembrane region" description="Helical" evidence="9">
    <location>
        <begin position="254"/>
        <end position="275"/>
    </location>
</feature>
<feature type="domain" description="ABC transmembrane type-2" evidence="10">
    <location>
        <begin position="50"/>
        <end position="278"/>
    </location>
</feature>
<comment type="caution">
    <text evidence="11">The sequence shown here is derived from an EMBL/GenBank/DDBJ whole genome shotgun (WGS) entry which is preliminary data.</text>
</comment>
<feature type="transmembrane region" description="Helical" evidence="9">
    <location>
        <begin position="192"/>
        <end position="208"/>
    </location>
</feature>
<keyword evidence="5" id="KW-0997">Cell inner membrane</keyword>
<evidence type="ECO:0000256" key="8">
    <source>
        <dbReference type="ARBA" id="ARBA00023136"/>
    </source>
</evidence>
<evidence type="ECO:0000256" key="1">
    <source>
        <dbReference type="ARBA" id="ARBA00004429"/>
    </source>
</evidence>
<comment type="similarity">
    <text evidence="2 9">Belongs to the ABC-2 integral membrane protein family.</text>
</comment>
<proteinExistence type="inferred from homology"/>
<dbReference type="EMBL" id="DXBO01000028">
    <property type="protein sequence ID" value="HIZ47569.1"/>
    <property type="molecule type" value="Genomic_DNA"/>
</dbReference>
<evidence type="ECO:0000313" key="11">
    <source>
        <dbReference type="EMBL" id="HIZ47569.1"/>
    </source>
</evidence>
<feature type="transmembrane region" description="Helical" evidence="9">
    <location>
        <begin position="85"/>
        <end position="102"/>
    </location>
</feature>
<dbReference type="InterPro" id="IPR047817">
    <property type="entry name" value="ABC2_TM_bact-type"/>
</dbReference>
<keyword evidence="3 9" id="KW-0813">Transport</keyword>
<feature type="transmembrane region" description="Helical" evidence="9">
    <location>
        <begin position="163"/>
        <end position="185"/>
    </location>
</feature>
<dbReference type="GO" id="GO:0140359">
    <property type="term" value="F:ABC-type transporter activity"/>
    <property type="evidence" value="ECO:0007669"/>
    <property type="project" value="InterPro"/>
</dbReference>
<protein>
    <recommendedName>
        <fullName evidence="9">Transport permease protein</fullName>
    </recommendedName>
</protein>
<evidence type="ECO:0000256" key="6">
    <source>
        <dbReference type="ARBA" id="ARBA00022692"/>
    </source>
</evidence>
<reference evidence="11" key="1">
    <citation type="journal article" date="2021" name="PeerJ">
        <title>Extensive microbial diversity within the chicken gut microbiome revealed by metagenomics and culture.</title>
        <authorList>
            <person name="Gilroy R."/>
            <person name="Ravi A."/>
            <person name="Getino M."/>
            <person name="Pursley I."/>
            <person name="Horton D.L."/>
            <person name="Alikhan N.F."/>
            <person name="Baker D."/>
            <person name="Gharbi K."/>
            <person name="Hall N."/>
            <person name="Watson M."/>
            <person name="Adriaenssens E.M."/>
            <person name="Foster-Nyarko E."/>
            <person name="Jarju S."/>
            <person name="Secka A."/>
            <person name="Antonio M."/>
            <person name="Oren A."/>
            <person name="Chaudhuri R.R."/>
            <person name="La Ragione R."/>
            <person name="Hildebrand F."/>
            <person name="Pallen M.J."/>
        </authorList>
    </citation>
    <scope>NUCLEOTIDE SEQUENCE</scope>
    <source>
        <strain evidence="11">3436</strain>
    </source>
</reference>
<keyword evidence="7 9" id="KW-1133">Transmembrane helix</keyword>
<dbReference type="InterPro" id="IPR013525">
    <property type="entry name" value="ABC2_TM"/>
</dbReference>
<name>A0A9D2F0Z2_9FIRM</name>
<dbReference type="AlphaFoldDB" id="A0A9D2F0Z2"/>
<evidence type="ECO:0000256" key="7">
    <source>
        <dbReference type="ARBA" id="ARBA00022989"/>
    </source>
</evidence>
<dbReference type="GO" id="GO:0015920">
    <property type="term" value="P:lipopolysaccharide transport"/>
    <property type="evidence" value="ECO:0007669"/>
    <property type="project" value="TreeGrafter"/>
</dbReference>
<keyword evidence="6 9" id="KW-0812">Transmembrane</keyword>
<evidence type="ECO:0000256" key="3">
    <source>
        <dbReference type="ARBA" id="ARBA00022448"/>
    </source>
</evidence>
<keyword evidence="4 9" id="KW-1003">Cell membrane</keyword>
<feature type="transmembrane region" description="Helical" evidence="9">
    <location>
        <begin position="123"/>
        <end position="151"/>
    </location>
</feature>
<evidence type="ECO:0000256" key="4">
    <source>
        <dbReference type="ARBA" id="ARBA00022475"/>
    </source>
</evidence>
<keyword evidence="8 9" id="KW-0472">Membrane</keyword>
<evidence type="ECO:0000313" key="12">
    <source>
        <dbReference type="Proteomes" id="UP000824031"/>
    </source>
</evidence>
<sequence length="286" mass="32318">MEQMQKQYHVHYSPAKGWARVDFHELWRYKDLIWLFVKRDFTVMYKQTVLGPAWVLINPILSAAMYTVMFGVIAGLSTDGVPQTLFYLAGSALWGFFAACINKISATFTSNSAIFSKVYFPRLAMPISTMLSALINFLLQFAMFFIMLLYYVAKGEVQPNWAMVPLTVLLLVQVGLLGLGCGIIVSSLTTRYRDLMVVVTFGVQLWMYGTPVVYPLSMVSGMSRVLYAAMLFNPMTAPMESFRYIFFGSGQVDLLMWVISILWTFALLAVGLSLFSKVEKTFVDTV</sequence>
<organism evidence="11 12">
    <name type="scientific">Candidatus Gemmiger excrementavium</name>
    <dbReference type="NCBI Taxonomy" id="2838608"/>
    <lineage>
        <taxon>Bacteria</taxon>
        <taxon>Bacillati</taxon>
        <taxon>Bacillota</taxon>
        <taxon>Clostridia</taxon>
        <taxon>Eubacteriales</taxon>
        <taxon>Gemmiger</taxon>
    </lineage>
</organism>
<comment type="subcellular location">
    <subcellularLocation>
        <location evidence="1">Cell inner membrane</location>
        <topology evidence="1">Multi-pass membrane protein</topology>
    </subcellularLocation>
    <subcellularLocation>
        <location evidence="9">Cell membrane</location>
        <topology evidence="9">Multi-pass membrane protein</topology>
    </subcellularLocation>
</comment>
<dbReference type="PROSITE" id="PS51012">
    <property type="entry name" value="ABC_TM2"/>
    <property type="match status" value="1"/>
</dbReference>
<reference evidence="11" key="2">
    <citation type="submission" date="2021-04" db="EMBL/GenBank/DDBJ databases">
        <authorList>
            <person name="Gilroy R."/>
        </authorList>
    </citation>
    <scope>NUCLEOTIDE SEQUENCE</scope>
    <source>
        <strain evidence="11">3436</strain>
    </source>
</reference>
<feature type="transmembrane region" description="Helical" evidence="9">
    <location>
        <begin position="49"/>
        <end position="73"/>
    </location>
</feature>
<evidence type="ECO:0000256" key="9">
    <source>
        <dbReference type="RuleBase" id="RU361157"/>
    </source>
</evidence>
<gene>
    <name evidence="11" type="ORF">H9810_02470</name>
</gene>
<evidence type="ECO:0000256" key="2">
    <source>
        <dbReference type="ARBA" id="ARBA00007783"/>
    </source>
</evidence>
<dbReference type="Pfam" id="PF01061">
    <property type="entry name" value="ABC2_membrane"/>
    <property type="match status" value="1"/>
</dbReference>
<dbReference type="PANTHER" id="PTHR30413">
    <property type="entry name" value="INNER MEMBRANE TRANSPORT PERMEASE"/>
    <property type="match status" value="1"/>
</dbReference>
<dbReference type="GO" id="GO:0005886">
    <property type="term" value="C:plasma membrane"/>
    <property type="evidence" value="ECO:0007669"/>
    <property type="project" value="UniProtKB-SubCell"/>
</dbReference>
<evidence type="ECO:0000256" key="5">
    <source>
        <dbReference type="ARBA" id="ARBA00022519"/>
    </source>
</evidence>
<evidence type="ECO:0000259" key="10">
    <source>
        <dbReference type="PROSITE" id="PS51012"/>
    </source>
</evidence>